<feature type="transmembrane region" description="Helical" evidence="6">
    <location>
        <begin position="149"/>
        <end position="171"/>
    </location>
</feature>
<dbReference type="PIRSF" id="PIRSF006324">
    <property type="entry name" value="LeuE"/>
    <property type="match status" value="1"/>
</dbReference>
<dbReference type="GO" id="GO:0005886">
    <property type="term" value="C:plasma membrane"/>
    <property type="evidence" value="ECO:0007669"/>
    <property type="project" value="UniProtKB-SubCell"/>
</dbReference>
<accession>A0A2R3IRX1</accession>
<feature type="transmembrane region" description="Helical" evidence="6">
    <location>
        <begin position="37"/>
        <end position="61"/>
    </location>
</feature>
<gene>
    <name evidence="7" type="ORF">CSB93_3480</name>
</gene>
<proteinExistence type="predicted"/>
<evidence type="ECO:0000313" key="7">
    <source>
        <dbReference type="EMBL" id="AVK04676.1"/>
    </source>
</evidence>
<evidence type="ECO:0000313" key="8">
    <source>
        <dbReference type="Proteomes" id="UP000238390"/>
    </source>
</evidence>
<evidence type="ECO:0000256" key="5">
    <source>
        <dbReference type="ARBA" id="ARBA00023136"/>
    </source>
</evidence>
<dbReference type="InterPro" id="IPR001123">
    <property type="entry name" value="LeuE-type"/>
</dbReference>
<feature type="transmembrane region" description="Helical" evidence="6">
    <location>
        <begin position="116"/>
        <end position="137"/>
    </location>
</feature>
<evidence type="ECO:0000256" key="2">
    <source>
        <dbReference type="ARBA" id="ARBA00022475"/>
    </source>
</evidence>
<keyword evidence="4 6" id="KW-1133">Transmembrane helix</keyword>
<dbReference type="GO" id="GO:0015171">
    <property type="term" value="F:amino acid transmembrane transporter activity"/>
    <property type="evidence" value="ECO:0007669"/>
    <property type="project" value="TreeGrafter"/>
</dbReference>
<reference evidence="7 8" key="1">
    <citation type="submission" date="2018-02" db="EMBL/GenBank/DDBJ databases">
        <title>FDA/CDC Antimicrobial Resistant Isolate Bank Genome Sequencing.</title>
        <authorList>
            <person name="Benahmed F.H."/>
            <person name="Lutgring J.D."/>
            <person name="Yoo B."/>
            <person name="Machado M."/>
            <person name="Brown A."/>
            <person name="McAllister G."/>
            <person name="Perry A."/>
            <person name="Halpin A.L."/>
            <person name="Vavikolanu K."/>
            <person name="Ott S."/>
            <person name="Zhao X."/>
            <person name="Tallon L.J."/>
            <person name="Sadzewicz L."/>
            <person name="Aluvathingal J."/>
            <person name="Nadendla S."/>
            <person name="Voskania-kordi A."/>
            <person name="Simonyan V."/>
            <person name="Patel J."/>
            <person name="Shawar R.M."/>
        </authorList>
    </citation>
    <scope>NUCLEOTIDE SEQUENCE [LARGE SCALE GENOMIC DNA]</scope>
    <source>
        <strain evidence="7 8">AR_0356</strain>
    </source>
</reference>
<dbReference type="PANTHER" id="PTHR30086">
    <property type="entry name" value="ARGININE EXPORTER PROTEIN ARGO"/>
    <property type="match status" value="1"/>
</dbReference>
<dbReference type="RefSeq" id="WP_043103426.1">
    <property type="nucleotide sequence ID" value="NZ_CP027169.1"/>
</dbReference>
<dbReference type="Pfam" id="PF01810">
    <property type="entry name" value="LysE"/>
    <property type="match status" value="1"/>
</dbReference>
<protein>
    <submittedName>
        <fullName evidence="7">LysE type translocator family protein</fullName>
    </submittedName>
</protein>
<evidence type="ECO:0000256" key="4">
    <source>
        <dbReference type="ARBA" id="ARBA00022989"/>
    </source>
</evidence>
<keyword evidence="2" id="KW-1003">Cell membrane</keyword>
<keyword evidence="8" id="KW-1185">Reference proteome</keyword>
<evidence type="ECO:0000256" key="1">
    <source>
        <dbReference type="ARBA" id="ARBA00004651"/>
    </source>
</evidence>
<comment type="subcellular location">
    <subcellularLocation>
        <location evidence="1">Cell membrane</location>
        <topology evidence="1">Multi-pass membrane protein</topology>
    </subcellularLocation>
</comment>
<evidence type="ECO:0000256" key="3">
    <source>
        <dbReference type="ARBA" id="ARBA00022692"/>
    </source>
</evidence>
<dbReference type="Proteomes" id="UP000238390">
    <property type="component" value="Chromosome"/>
</dbReference>
<evidence type="ECO:0000256" key="6">
    <source>
        <dbReference type="SAM" id="Phobius"/>
    </source>
</evidence>
<name>A0A2R3IRX1_9PSED</name>
<organism evidence="7 8">
    <name type="scientific">Pseudomonas paraeruginosa</name>
    <dbReference type="NCBI Taxonomy" id="2994495"/>
    <lineage>
        <taxon>Bacteria</taxon>
        <taxon>Pseudomonadati</taxon>
        <taxon>Pseudomonadota</taxon>
        <taxon>Gammaproteobacteria</taxon>
        <taxon>Pseudomonadales</taxon>
        <taxon>Pseudomonadaceae</taxon>
        <taxon>Pseudomonas</taxon>
    </lineage>
</organism>
<sequence>MTELIAFLTITVLAVISPGADFAMVSRNSLLYSRRAGLLTALGIGAGVTVHVGYSILGVGMLVRESLALFTALKLAGAAYLVFLGLRMLLAREVAVADEVAGGAGVSSWAMLRGGFLTNVLNPKTCLFVVSLFMQVIDPHSVLPAQLGYGAFIVAAHLAWFGLVACFLSSPPVRARLVRFRRRIDQFFGALLVGFGVLLGTKSS</sequence>
<dbReference type="AlphaFoldDB" id="A0A2R3IRX1"/>
<feature type="transmembrane region" description="Helical" evidence="6">
    <location>
        <begin position="67"/>
        <end position="86"/>
    </location>
</feature>
<keyword evidence="3 6" id="KW-0812">Transmembrane</keyword>
<dbReference type="PANTHER" id="PTHR30086:SF21">
    <property type="entry name" value="TRANSPORT PROTEIN"/>
    <property type="match status" value="1"/>
</dbReference>
<dbReference type="EMBL" id="CP027169">
    <property type="protein sequence ID" value="AVK04676.1"/>
    <property type="molecule type" value="Genomic_DNA"/>
</dbReference>
<keyword evidence="5 6" id="KW-0472">Membrane</keyword>
<feature type="transmembrane region" description="Helical" evidence="6">
    <location>
        <begin position="6"/>
        <end position="25"/>
    </location>
</feature>